<evidence type="ECO:0000313" key="5">
    <source>
        <dbReference type="Proteomes" id="UP001274830"/>
    </source>
</evidence>
<dbReference type="PRINTS" id="PR00792">
    <property type="entry name" value="PEPSIN"/>
</dbReference>
<name>A0AAE0WMZ9_9PEZI</name>
<gene>
    <name evidence="4" type="ORF">LTR78_005429</name>
</gene>
<dbReference type="GO" id="GO:0004190">
    <property type="term" value="F:aspartic-type endopeptidase activity"/>
    <property type="evidence" value="ECO:0007669"/>
    <property type="project" value="InterPro"/>
</dbReference>
<organism evidence="4 5">
    <name type="scientific">Recurvomyces mirabilis</name>
    <dbReference type="NCBI Taxonomy" id="574656"/>
    <lineage>
        <taxon>Eukaryota</taxon>
        <taxon>Fungi</taxon>
        <taxon>Dikarya</taxon>
        <taxon>Ascomycota</taxon>
        <taxon>Pezizomycotina</taxon>
        <taxon>Dothideomycetes</taxon>
        <taxon>Dothideomycetidae</taxon>
        <taxon>Mycosphaerellales</taxon>
        <taxon>Teratosphaeriaceae</taxon>
        <taxon>Recurvomyces</taxon>
    </lineage>
</organism>
<comment type="similarity">
    <text evidence="1">Belongs to the peptidase A1 family.</text>
</comment>
<evidence type="ECO:0000259" key="3">
    <source>
        <dbReference type="PROSITE" id="PS51767"/>
    </source>
</evidence>
<dbReference type="EMBL" id="JAUTXT010000018">
    <property type="protein sequence ID" value="KAK3674707.1"/>
    <property type="molecule type" value="Genomic_DNA"/>
</dbReference>
<dbReference type="SUPFAM" id="SSF50630">
    <property type="entry name" value="Acid proteases"/>
    <property type="match status" value="1"/>
</dbReference>
<feature type="domain" description="Peptidase A1" evidence="3">
    <location>
        <begin position="64"/>
        <end position="375"/>
    </location>
</feature>
<dbReference type="Proteomes" id="UP001274830">
    <property type="component" value="Unassembled WGS sequence"/>
</dbReference>
<proteinExistence type="inferred from homology"/>
<sequence length="381" mass="40191">MKGLPYFPVSALLTIVTAADSSILSISLNQATKGASISQQAHHAAARRHGGYALAPETLDGGFWYGSFDVGEAMNVSLLIDTGSSDVSINPDLYQPSLASLDLHQNGTLGYSTVQENGCGFANISYHTYADTVSFAGLTARNQTFAAVIAKPPPDNGTITQFPHQGIVGFSSTHANTTQLDAIPLFQTLCNQHTVRECKFGLALGTDGNGTQVLGGTDHQLFDGDLITVDADPNEEYAFDGSITADGSVALTSDRIIPDSGTANVIGPISDVQKLFDILGIQAVQQNLPGCTSVLFGYYPCDAPPKVGFTIGNSTKSFDIESSAFQQADNGNNNCTAIVTGIDLSTRHPLWIIGQAWFQGKYVDFDPANSKLGVAPLKADC</sequence>
<dbReference type="Gene3D" id="2.40.70.10">
    <property type="entry name" value="Acid Proteases"/>
    <property type="match status" value="2"/>
</dbReference>
<feature type="chain" id="PRO_5042015921" description="Peptidase A1 domain-containing protein" evidence="2">
    <location>
        <begin position="19"/>
        <end position="381"/>
    </location>
</feature>
<accession>A0AAE0WMZ9</accession>
<comment type="caution">
    <text evidence="4">The sequence shown here is derived from an EMBL/GenBank/DDBJ whole genome shotgun (WGS) entry which is preliminary data.</text>
</comment>
<dbReference type="InterPro" id="IPR033121">
    <property type="entry name" value="PEPTIDASE_A1"/>
</dbReference>
<dbReference type="InterPro" id="IPR034164">
    <property type="entry name" value="Pepsin-like_dom"/>
</dbReference>
<dbReference type="Pfam" id="PF00026">
    <property type="entry name" value="Asp"/>
    <property type="match status" value="1"/>
</dbReference>
<evidence type="ECO:0000313" key="4">
    <source>
        <dbReference type="EMBL" id="KAK3674707.1"/>
    </source>
</evidence>
<evidence type="ECO:0000256" key="1">
    <source>
        <dbReference type="ARBA" id="ARBA00007447"/>
    </source>
</evidence>
<reference evidence="4" key="1">
    <citation type="submission" date="2023-07" db="EMBL/GenBank/DDBJ databases">
        <title>Black Yeasts Isolated from many extreme environments.</title>
        <authorList>
            <person name="Coleine C."/>
            <person name="Stajich J.E."/>
            <person name="Selbmann L."/>
        </authorList>
    </citation>
    <scope>NUCLEOTIDE SEQUENCE</scope>
    <source>
        <strain evidence="4">CCFEE 5485</strain>
    </source>
</reference>
<dbReference type="PANTHER" id="PTHR47966:SF57">
    <property type="entry name" value="PEPTIDASE A1 DOMAIN-CONTAINING PROTEIN"/>
    <property type="match status" value="1"/>
</dbReference>
<dbReference type="PROSITE" id="PS51767">
    <property type="entry name" value="PEPTIDASE_A1"/>
    <property type="match status" value="1"/>
</dbReference>
<keyword evidence="5" id="KW-1185">Reference proteome</keyword>
<dbReference type="InterPro" id="IPR001461">
    <property type="entry name" value="Aspartic_peptidase_A1"/>
</dbReference>
<keyword evidence="2" id="KW-0732">Signal</keyword>
<protein>
    <recommendedName>
        <fullName evidence="3">Peptidase A1 domain-containing protein</fullName>
    </recommendedName>
</protein>
<dbReference type="GO" id="GO:0006508">
    <property type="term" value="P:proteolysis"/>
    <property type="evidence" value="ECO:0007669"/>
    <property type="project" value="InterPro"/>
</dbReference>
<dbReference type="AlphaFoldDB" id="A0AAE0WMZ9"/>
<dbReference type="PANTHER" id="PTHR47966">
    <property type="entry name" value="BETA-SITE APP-CLEAVING ENZYME, ISOFORM A-RELATED"/>
    <property type="match status" value="1"/>
</dbReference>
<evidence type="ECO:0000256" key="2">
    <source>
        <dbReference type="SAM" id="SignalP"/>
    </source>
</evidence>
<dbReference type="InterPro" id="IPR021109">
    <property type="entry name" value="Peptidase_aspartic_dom_sf"/>
</dbReference>
<dbReference type="CDD" id="cd05471">
    <property type="entry name" value="pepsin_like"/>
    <property type="match status" value="1"/>
</dbReference>
<feature type="signal peptide" evidence="2">
    <location>
        <begin position="1"/>
        <end position="18"/>
    </location>
</feature>